<dbReference type="Proteomes" id="UP001652623">
    <property type="component" value="Chromosome 2"/>
</dbReference>
<comment type="catalytic activity">
    <reaction evidence="1">
        <text>S-ubiquitinyl-[E2 ubiquitin-conjugating enzyme]-L-cysteine + [acceptor protein]-L-lysine = [E2 ubiquitin-conjugating enzyme]-L-cysteine + N(6)-ubiquitinyl-[acceptor protein]-L-lysine.</text>
        <dbReference type="EC" id="2.3.2.27"/>
    </reaction>
</comment>
<dbReference type="Gene3D" id="3.30.40.10">
    <property type="entry name" value="Zinc/RING finger domain, C3HC4 (zinc finger)"/>
    <property type="match status" value="1"/>
</dbReference>
<evidence type="ECO:0000256" key="5">
    <source>
        <dbReference type="ARBA" id="ARBA00022833"/>
    </source>
</evidence>
<evidence type="ECO:0000313" key="10">
    <source>
        <dbReference type="RefSeq" id="XP_015879480.3"/>
    </source>
</evidence>
<dbReference type="GO" id="GO:0005737">
    <property type="term" value="C:cytoplasm"/>
    <property type="evidence" value="ECO:0007669"/>
    <property type="project" value="TreeGrafter"/>
</dbReference>
<dbReference type="SUPFAM" id="SSF57850">
    <property type="entry name" value="RING/U-box"/>
    <property type="match status" value="1"/>
</dbReference>
<keyword evidence="5" id="KW-0862">Zinc</keyword>
<feature type="region of interest" description="Disordered" evidence="7">
    <location>
        <begin position="146"/>
        <end position="167"/>
    </location>
</feature>
<proteinExistence type="predicted"/>
<dbReference type="InParanoid" id="A0A6P3ZLE1"/>
<dbReference type="SMART" id="SM00184">
    <property type="entry name" value="RING"/>
    <property type="match status" value="1"/>
</dbReference>
<feature type="domain" description="RING-type" evidence="8">
    <location>
        <begin position="211"/>
        <end position="252"/>
    </location>
</feature>
<dbReference type="GeneID" id="132799205"/>
<evidence type="ECO:0000256" key="3">
    <source>
        <dbReference type="ARBA" id="ARBA00022723"/>
    </source>
</evidence>
<feature type="compositionally biased region" description="Acidic residues" evidence="7">
    <location>
        <begin position="153"/>
        <end position="167"/>
    </location>
</feature>
<reference evidence="9" key="1">
    <citation type="submission" date="2025-05" db="UniProtKB">
        <authorList>
            <consortium name="RefSeq"/>
        </authorList>
    </citation>
    <scope>NUCLEOTIDE SEQUENCE [LARGE SCALE GENOMIC DNA]</scope>
</reference>
<evidence type="ECO:0000256" key="4">
    <source>
        <dbReference type="ARBA" id="ARBA00022771"/>
    </source>
</evidence>
<dbReference type="GO" id="GO:0008270">
    <property type="term" value="F:zinc ion binding"/>
    <property type="evidence" value="ECO:0007669"/>
    <property type="project" value="UniProtKB-KW"/>
</dbReference>
<keyword evidence="3" id="KW-0479">Metal-binding</keyword>
<dbReference type="CDD" id="cd16454">
    <property type="entry name" value="RING-H2_PA-TM-RING"/>
    <property type="match status" value="1"/>
</dbReference>
<evidence type="ECO:0000256" key="1">
    <source>
        <dbReference type="ARBA" id="ARBA00000900"/>
    </source>
</evidence>
<dbReference type="RefSeq" id="XP_015879480.3">
    <property type="nucleotide sequence ID" value="XM_016023994.4"/>
</dbReference>
<dbReference type="GO" id="GO:0061630">
    <property type="term" value="F:ubiquitin protein ligase activity"/>
    <property type="evidence" value="ECO:0007669"/>
    <property type="project" value="UniProtKB-EC"/>
</dbReference>
<feature type="compositionally biased region" description="Basic and acidic residues" evidence="7">
    <location>
        <begin position="10"/>
        <end position="19"/>
    </location>
</feature>
<dbReference type="AlphaFoldDB" id="A0A6P3ZLE1"/>
<sequence length="257" mass="29032">MAVELLGGDSKCEAWPLDHIDDEDDQSSPSPKFLFFLHAVLSRPVAVDDQEEEEEEEEEDRLGVLPDNMVDSVNVGKGHVALDYNVVMDEVRSKVAIKDMLCEIGIVPVQDFMVQRILDTALSMSKDKRFVGRKVFGMGVHIDAIVDDLPPHDDDDEDMEESDDEYEDEDMVGLEGEDDWEPKFEPANRVSIEELERVNVGDCSKEEAGRCSVCFDEFETGCEATRMPCSHLFHGDCIGKWLQTSKFCPLCRFQMPS</sequence>
<feature type="region of interest" description="Disordered" evidence="7">
    <location>
        <begin position="1"/>
        <end position="28"/>
    </location>
</feature>
<dbReference type="InterPro" id="IPR013083">
    <property type="entry name" value="Znf_RING/FYVE/PHD"/>
</dbReference>
<organism evidence="9 10">
    <name type="scientific">Ziziphus jujuba</name>
    <name type="common">Chinese jujube</name>
    <name type="synonym">Ziziphus sativa</name>
    <dbReference type="NCBI Taxonomy" id="326968"/>
    <lineage>
        <taxon>Eukaryota</taxon>
        <taxon>Viridiplantae</taxon>
        <taxon>Streptophyta</taxon>
        <taxon>Embryophyta</taxon>
        <taxon>Tracheophyta</taxon>
        <taxon>Spermatophyta</taxon>
        <taxon>Magnoliopsida</taxon>
        <taxon>eudicotyledons</taxon>
        <taxon>Gunneridae</taxon>
        <taxon>Pentapetalae</taxon>
        <taxon>rosids</taxon>
        <taxon>fabids</taxon>
        <taxon>Rosales</taxon>
        <taxon>Rhamnaceae</taxon>
        <taxon>Paliureae</taxon>
        <taxon>Ziziphus</taxon>
    </lineage>
</organism>
<dbReference type="Pfam" id="PF13639">
    <property type="entry name" value="zf-RING_2"/>
    <property type="match status" value="1"/>
</dbReference>
<evidence type="ECO:0000313" key="9">
    <source>
        <dbReference type="Proteomes" id="UP001652623"/>
    </source>
</evidence>
<evidence type="ECO:0000259" key="8">
    <source>
        <dbReference type="PROSITE" id="PS50089"/>
    </source>
</evidence>
<dbReference type="KEGG" id="zju:132799205"/>
<dbReference type="PANTHER" id="PTHR15710">
    <property type="entry name" value="E3 UBIQUITIN-PROTEIN LIGASE PRAJA"/>
    <property type="match status" value="1"/>
</dbReference>
<reference evidence="10" key="2">
    <citation type="submission" date="2025-08" db="UniProtKB">
        <authorList>
            <consortium name="RefSeq"/>
        </authorList>
    </citation>
    <scope>IDENTIFICATION</scope>
    <source>
        <tissue evidence="10">Seedling</tissue>
    </source>
</reference>
<evidence type="ECO:0000256" key="6">
    <source>
        <dbReference type="PROSITE-ProRule" id="PRU00175"/>
    </source>
</evidence>
<keyword evidence="4 6" id="KW-0863">Zinc-finger</keyword>
<protein>
    <recommendedName>
        <fullName evidence="2">RING-type E3 ubiquitin transferase</fullName>
        <ecNumber evidence="2">2.3.2.27</ecNumber>
    </recommendedName>
</protein>
<dbReference type="InterPro" id="IPR001841">
    <property type="entry name" value="Znf_RING"/>
</dbReference>
<evidence type="ECO:0000256" key="2">
    <source>
        <dbReference type="ARBA" id="ARBA00012483"/>
    </source>
</evidence>
<dbReference type="PANTHER" id="PTHR15710:SF196">
    <property type="entry name" value="F6A14.12 PROTEIN-RELATED"/>
    <property type="match status" value="1"/>
</dbReference>
<gene>
    <name evidence="10" type="primary">LOC132799205</name>
</gene>
<accession>A0A6P3ZLE1</accession>
<dbReference type="EC" id="2.3.2.27" evidence="2"/>
<dbReference type="GO" id="GO:0016567">
    <property type="term" value="P:protein ubiquitination"/>
    <property type="evidence" value="ECO:0007669"/>
    <property type="project" value="TreeGrafter"/>
</dbReference>
<keyword evidence="9" id="KW-1185">Reference proteome</keyword>
<name>A0A6P3ZLE1_ZIZJJ</name>
<evidence type="ECO:0000256" key="7">
    <source>
        <dbReference type="SAM" id="MobiDB-lite"/>
    </source>
</evidence>
<dbReference type="PROSITE" id="PS50089">
    <property type="entry name" value="ZF_RING_2"/>
    <property type="match status" value="1"/>
</dbReference>